<comment type="caution">
    <text evidence="1">The sequence shown here is derived from an EMBL/GenBank/DDBJ whole genome shotgun (WGS) entry which is preliminary data.</text>
</comment>
<organism evidence="1 2">
    <name type="scientific">Micrococcus aloeverae</name>
    <dbReference type="NCBI Taxonomy" id="1391911"/>
    <lineage>
        <taxon>Bacteria</taxon>
        <taxon>Bacillati</taxon>
        <taxon>Actinomycetota</taxon>
        <taxon>Actinomycetes</taxon>
        <taxon>Micrococcales</taxon>
        <taxon>Micrococcaceae</taxon>
        <taxon>Micrococcus</taxon>
    </lineage>
</organism>
<evidence type="ECO:0000313" key="1">
    <source>
        <dbReference type="EMBL" id="MBA9082047.1"/>
    </source>
</evidence>
<protein>
    <submittedName>
        <fullName evidence="1">Uncharacterized protein</fullName>
    </submittedName>
</protein>
<reference evidence="1 2" key="1">
    <citation type="submission" date="2020-08" db="EMBL/GenBank/DDBJ databases">
        <title>The Agave Microbiome: Exploring the role of microbial communities in plant adaptations to desert environments.</title>
        <authorList>
            <person name="Partida-Martinez L.P."/>
        </authorList>
    </citation>
    <scope>NUCLEOTIDE SEQUENCE [LARGE SCALE GENOMIC DNA]</scope>
    <source>
        <strain evidence="1 2">RAT4</strain>
    </source>
</reference>
<proteinExistence type="predicted"/>
<gene>
    <name evidence="1" type="ORF">FHR79_002183</name>
</gene>
<dbReference type="Proteomes" id="UP000582085">
    <property type="component" value="Unassembled WGS sequence"/>
</dbReference>
<sequence>MSGNAFQDLPFPVSGPILGAVGENSLDFTISRTR</sequence>
<dbReference type="EMBL" id="JACJIO010000021">
    <property type="protein sequence ID" value="MBA9082047.1"/>
    <property type="molecule type" value="Genomic_DNA"/>
</dbReference>
<accession>A0ABR6E0G6</accession>
<keyword evidence="2" id="KW-1185">Reference proteome</keyword>
<name>A0ABR6E0G6_9MICC</name>
<evidence type="ECO:0000313" key="2">
    <source>
        <dbReference type="Proteomes" id="UP000582085"/>
    </source>
</evidence>